<evidence type="ECO:0000256" key="10">
    <source>
        <dbReference type="ARBA" id="ARBA00023326"/>
    </source>
</evidence>
<dbReference type="SMART" id="SM00237">
    <property type="entry name" value="Calx_beta"/>
    <property type="match status" value="1"/>
</dbReference>
<dbReference type="RefSeq" id="WP_209987766.1">
    <property type="nucleotide sequence ID" value="NZ_JAGINO010000022.1"/>
</dbReference>
<dbReference type="SUPFAM" id="SSF51445">
    <property type="entry name" value="(Trans)glycosidases"/>
    <property type="match status" value="1"/>
</dbReference>
<keyword evidence="4" id="KW-0677">Repeat</keyword>
<dbReference type="InterPro" id="IPR038081">
    <property type="entry name" value="CalX-like_sf"/>
</dbReference>
<keyword evidence="8" id="KW-0119">Carbohydrate metabolism</keyword>
<feature type="region of interest" description="Disordered" evidence="11">
    <location>
        <begin position="274"/>
        <end position="328"/>
    </location>
</feature>
<feature type="domain" description="Calx-beta" evidence="12">
    <location>
        <begin position="687"/>
        <end position="785"/>
    </location>
</feature>
<dbReference type="Pfam" id="PF16841">
    <property type="entry name" value="CBM60"/>
    <property type="match status" value="2"/>
</dbReference>
<keyword evidence="7" id="KW-0136">Cellulose degradation</keyword>
<evidence type="ECO:0000256" key="11">
    <source>
        <dbReference type="SAM" id="MobiDB-lite"/>
    </source>
</evidence>
<evidence type="ECO:0000259" key="12">
    <source>
        <dbReference type="SMART" id="SM00237"/>
    </source>
</evidence>
<keyword evidence="5 13" id="KW-0378">Hydrolase</keyword>
<comment type="caution">
    <text evidence="13">The sequence shown here is derived from an EMBL/GenBank/DDBJ whole genome shotgun (WGS) entry which is preliminary data.</text>
</comment>
<dbReference type="Gene3D" id="3.20.20.80">
    <property type="entry name" value="Glycosidases"/>
    <property type="match status" value="1"/>
</dbReference>
<evidence type="ECO:0000256" key="9">
    <source>
        <dbReference type="ARBA" id="ARBA00023295"/>
    </source>
</evidence>
<organism evidence="13 14">
    <name type="scientific">Azospirillum picis</name>
    <dbReference type="NCBI Taxonomy" id="488438"/>
    <lineage>
        <taxon>Bacteria</taxon>
        <taxon>Pseudomonadati</taxon>
        <taxon>Pseudomonadota</taxon>
        <taxon>Alphaproteobacteria</taxon>
        <taxon>Rhodospirillales</taxon>
        <taxon>Azospirillaceae</taxon>
        <taxon>Azospirillum</taxon>
    </lineage>
</organism>
<dbReference type="InterPro" id="IPR017853">
    <property type="entry name" value="GH"/>
</dbReference>
<evidence type="ECO:0000313" key="14">
    <source>
        <dbReference type="Proteomes" id="UP001244552"/>
    </source>
</evidence>
<dbReference type="InterPro" id="IPR001547">
    <property type="entry name" value="Glyco_hydro_5"/>
</dbReference>
<evidence type="ECO:0000256" key="5">
    <source>
        <dbReference type="ARBA" id="ARBA00022801"/>
    </source>
</evidence>
<dbReference type="InterPro" id="IPR003644">
    <property type="entry name" value="Calx_beta"/>
</dbReference>
<sequence length="803" mass="83724">MSTATTSSTITVNAFGMSGDKLPPHFKLLVDGQAVGEASAASESTRPYSFTADLAANKPHSIQIVYDNDAVNGSSRDLYVQSIEVNGHVLKAADATYTRDDGGAVGAAEAGRQNMWWDGALKFDTPADFYAGKGAAAPAGTPTAAPAAPAAGTDATIVVNAQGTAAAGQNAHFNLLVDGHKVGEGTVGEEAKDFTFTAKVDGAAHKVQIQYDNDAVAGWEDRNLQINGISVNGHHISPTDDAVSVHRDDSGADVGATGSLYWDATLTTQVGASHFTAPAGSTGGSEPAKPGNQPADGGSGSTGGSTGGSAGGSTGGSTGGGSNLSASSVSVGNVTVTDPGMVESSGAIKGFLHTEGNQIVDEAGQNVRLTGVNWFGGEGYNYVPAGLWSDSYQHHLENMKEVGFNTIRLTWSDEMFDSSAVTNGIDYSKNPDLAGLTRLQVYDKVIDYAGKIGMKVILDHHRNDGGAGTNEHGLWYTDAHPESKMIENWKMLAKHYAGNETVIGADLHNEPSVSATWGDGNAATDWAAAAERIGNAIQSVNKDWLMLVEGTEWSSTLAGAKDHPVEFDVPNKLVYSPHAYGQSVGQFSWLNDPNYPNNLPAQYDKMWGYLYKNDTAPILLGEWGGQFKTEAEQTWGKAMVKYLNGDWNLDGKSDIPAGDQGMSSTFWAWTPESGDVGGVLMPDYKTVDPTKLSIIKGALAAGTDSATTVAGSEEAIFTVRLAKALTTATTIDYATEDGTAKAGSDYTAASGSLTFQPGETSKTISVHVTGDHATEGSENFLLHLSNGNALLGTATGTILDHAA</sequence>
<dbReference type="Pfam" id="PF03160">
    <property type="entry name" value="Calx-beta"/>
    <property type="match status" value="1"/>
</dbReference>
<dbReference type="InterPro" id="IPR018087">
    <property type="entry name" value="Glyco_hydro_5_CS"/>
</dbReference>
<evidence type="ECO:0000313" key="13">
    <source>
        <dbReference type="EMBL" id="MDQ0535802.1"/>
    </source>
</evidence>
<reference evidence="13 14" key="1">
    <citation type="submission" date="2023-07" db="EMBL/GenBank/DDBJ databases">
        <title>Genomic Encyclopedia of Type Strains, Phase IV (KMG-IV): sequencing the most valuable type-strain genomes for metagenomic binning, comparative biology and taxonomic classification.</title>
        <authorList>
            <person name="Goeker M."/>
        </authorList>
    </citation>
    <scope>NUCLEOTIDE SEQUENCE [LARGE SCALE GENOMIC DNA]</scope>
    <source>
        <strain evidence="13 14">DSM 19922</strain>
    </source>
</reference>
<evidence type="ECO:0000256" key="6">
    <source>
        <dbReference type="ARBA" id="ARBA00022837"/>
    </source>
</evidence>
<comment type="catalytic activity">
    <reaction evidence="1">
        <text>Endohydrolysis of (1-&gt;4)-beta-D-glucosidic linkages in cellulose, lichenin and cereal beta-D-glucans.</text>
        <dbReference type="EC" id="3.2.1.4"/>
    </reaction>
</comment>
<dbReference type="EC" id="3.2.1.4" evidence="2"/>
<dbReference type="Gene3D" id="2.60.60.40">
    <property type="match status" value="2"/>
</dbReference>
<dbReference type="Pfam" id="PF00150">
    <property type="entry name" value="Cellulase"/>
    <property type="match status" value="1"/>
</dbReference>
<dbReference type="PANTHER" id="PTHR35923">
    <property type="entry name" value="MAJOR EXTRACELLULAR ENDOGLUCANASE"/>
    <property type="match status" value="1"/>
</dbReference>
<evidence type="ECO:0000256" key="3">
    <source>
        <dbReference type="ARBA" id="ARBA00022729"/>
    </source>
</evidence>
<dbReference type="Proteomes" id="UP001244552">
    <property type="component" value="Unassembled WGS sequence"/>
</dbReference>
<gene>
    <name evidence="13" type="ORF">QO018_004686</name>
</gene>
<keyword evidence="3" id="KW-0732">Signal</keyword>
<feature type="compositionally biased region" description="Gly residues" evidence="11">
    <location>
        <begin position="297"/>
        <end position="322"/>
    </location>
</feature>
<dbReference type="Gene3D" id="2.60.40.2030">
    <property type="match status" value="1"/>
</dbReference>
<evidence type="ECO:0000256" key="7">
    <source>
        <dbReference type="ARBA" id="ARBA00023001"/>
    </source>
</evidence>
<dbReference type="EMBL" id="JAUSVU010000020">
    <property type="protein sequence ID" value="MDQ0535802.1"/>
    <property type="molecule type" value="Genomic_DNA"/>
</dbReference>
<dbReference type="PROSITE" id="PS00659">
    <property type="entry name" value="GLYCOSYL_HYDROL_F5"/>
    <property type="match status" value="1"/>
</dbReference>
<name>A0ABU0MQQ5_9PROT</name>
<keyword evidence="10" id="KW-0624">Polysaccharide degradation</keyword>
<keyword evidence="6" id="KW-0106">Calcium</keyword>
<evidence type="ECO:0000256" key="1">
    <source>
        <dbReference type="ARBA" id="ARBA00000966"/>
    </source>
</evidence>
<protein>
    <recommendedName>
        <fullName evidence="2">cellulase</fullName>
        <ecNumber evidence="2">3.2.1.4</ecNumber>
    </recommendedName>
</protein>
<dbReference type="GO" id="GO:0008810">
    <property type="term" value="F:cellulase activity"/>
    <property type="evidence" value="ECO:0007669"/>
    <property type="project" value="UniProtKB-EC"/>
</dbReference>
<accession>A0ABU0MQQ5</accession>
<evidence type="ECO:0000256" key="4">
    <source>
        <dbReference type="ARBA" id="ARBA00022737"/>
    </source>
</evidence>
<proteinExistence type="predicted"/>
<keyword evidence="14" id="KW-1185">Reference proteome</keyword>
<keyword evidence="9 13" id="KW-0326">Glycosidase</keyword>
<evidence type="ECO:0000256" key="2">
    <source>
        <dbReference type="ARBA" id="ARBA00012601"/>
    </source>
</evidence>
<dbReference type="PANTHER" id="PTHR35923:SF2">
    <property type="entry name" value="ENDOGLUCANASE"/>
    <property type="match status" value="1"/>
</dbReference>
<evidence type="ECO:0000256" key="8">
    <source>
        <dbReference type="ARBA" id="ARBA00023277"/>
    </source>
</evidence>
<dbReference type="SUPFAM" id="SSF141072">
    <property type="entry name" value="CalX-like"/>
    <property type="match status" value="1"/>
</dbReference>
<dbReference type="InterPro" id="IPR031768">
    <property type="entry name" value="CBM60_xylan-bd"/>
</dbReference>